<feature type="coiled-coil region" evidence="2">
    <location>
        <begin position="25"/>
        <end position="59"/>
    </location>
</feature>
<feature type="compositionally biased region" description="Acidic residues" evidence="3">
    <location>
        <begin position="436"/>
        <end position="447"/>
    </location>
</feature>
<evidence type="ECO:0000256" key="2">
    <source>
        <dbReference type="SAM" id="Coils"/>
    </source>
</evidence>
<dbReference type="InterPro" id="IPR039604">
    <property type="entry name" value="Bfr1"/>
</dbReference>
<evidence type="ECO:0000256" key="1">
    <source>
        <dbReference type="ARBA" id="ARBA00009841"/>
    </source>
</evidence>
<dbReference type="Proteomes" id="UP000536275">
    <property type="component" value="Unassembled WGS sequence"/>
</dbReference>
<proteinExistence type="inferred from homology"/>
<dbReference type="InterPro" id="IPR003750">
    <property type="entry name" value="Put_MeTrfase-C9orf114-like"/>
</dbReference>
<feature type="compositionally biased region" description="Basic and acidic residues" evidence="3">
    <location>
        <begin position="448"/>
        <end position="458"/>
    </location>
</feature>
<keyword evidence="2" id="KW-0175">Coiled coil</keyword>
<dbReference type="AlphaFoldDB" id="A0A8H6C0T9"/>
<dbReference type="PANTHER" id="PTHR31027:SF2">
    <property type="entry name" value="LEBERCILIN DOMAIN-CONTAINING PROTEIN"/>
    <property type="match status" value="1"/>
</dbReference>
<reference evidence="4 5" key="1">
    <citation type="submission" date="2020-03" db="EMBL/GenBank/DDBJ databases">
        <title>FDA dAtabase for Regulatory Grade micrObial Sequences (FDA-ARGOS): Supporting development and validation of Infectious Disease Dx tests.</title>
        <authorList>
            <person name="Campos J."/>
            <person name="Goldberg B."/>
            <person name="Tallon L."/>
            <person name="Sadzewicz L."/>
            <person name="Vavikolanu K."/>
            <person name="Mehta A."/>
            <person name="Aluvathingal J."/>
            <person name="Nadendla S."/>
            <person name="Nandy P."/>
            <person name="Geyer C."/>
            <person name="Yan Y."/>
            <person name="Sichtig H."/>
        </authorList>
    </citation>
    <scope>NUCLEOTIDE SEQUENCE [LARGE SCALE GENOMIC DNA]</scope>
    <source>
        <strain evidence="4 5">FDAARGOS_656</strain>
    </source>
</reference>
<dbReference type="SUPFAM" id="SSF75217">
    <property type="entry name" value="alpha/beta knot"/>
    <property type="match status" value="1"/>
</dbReference>
<organism evidence="4 5">
    <name type="scientific">Candida albicans</name>
    <name type="common">Yeast</name>
    <dbReference type="NCBI Taxonomy" id="5476"/>
    <lineage>
        <taxon>Eukaryota</taxon>
        <taxon>Fungi</taxon>
        <taxon>Dikarya</taxon>
        <taxon>Ascomycota</taxon>
        <taxon>Saccharomycotina</taxon>
        <taxon>Pichiomycetes</taxon>
        <taxon>Debaryomycetaceae</taxon>
        <taxon>Candida/Lodderomyces clade</taxon>
        <taxon>Candida</taxon>
    </lineage>
</organism>
<evidence type="ECO:0000313" key="5">
    <source>
        <dbReference type="Proteomes" id="UP000536275"/>
    </source>
</evidence>
<comment type="caution">
    <text evidence="4">The sequence shown here is derived from an EMBL/GenBank/DDBJ whole genome shotgun (WGS) entry which is preliminary data.</text>
</comment>
<dbReference type="GO" id="GO:0008298">
    <property type="term" value="P:intracellular mRNA localization"/>
    <property type="evidence" value="ECO:0007669"/>
    <property type="project" value="TreeGrafter"/>
</dbReference>
<dbReference type="GO" id="GO:0032259">
    <property type="term" value="P:methylation"/>
    <property type="evidence" value="ECO:0007669"/>
    <property type="project" value="UniProtKB-KW"/>
</dbReference>
<evidence type="ECO:0000256" key="3">
    <source>
        <dbReference type="SAM" id="MobiDB-lite"/>
    </source>
</evidence>
<evidence type="ECO:0000313" key="4">
    <source>
        <dbReference type="EMBL" id="KAF6070503.1"/>
    </source>
</evidence>
<feature type="coiled-coil region" evidence="2">
    <location>
        <begin position="164"/>
        <end position="292"/>
    </location>
</feature>
<keyword evidence="4" id="KW-0489">Methyltransferase</keyword>
<accession>A0A8H6C0T9</accession>
<dbReference type="Gene3D" id="3.40.1280.10">
    <property type="match status" value="2"/>
</dbReference>
<gene>
    <name evidence="4" type="ORF">FOB64_002206</name>
</gene>
<dbReference type="EMBL" id="JABWAD010000026">
    <property type="protein sequence ID" value="KAF6070503.1"/>
    <property type="molecule type" value="Genomic_DNA"/>
</dbReference>
<dbReference type="Pfam" id="PF02598">
    <property type="entry name" value="Methyltrn_RNA_3"/>
    <property type="match status" value="1"/>
</dbReference>
<protein>
    <submittedName>
        <fullName evidence="4">Putative RNA methyltransferase family protein</fullName>
    </submittedName>
</protein>
<dbReference type="PANTHER" id="PTHR31027">
    <property type="entry name" value="NUCLEAR SEGREGATION PROTEIN BFR1"/>
    <property type="match status" value="1"/>
</dbReference>
<dbReference type="InterPro" id="IPR029026">
    <property type="entry name" value="tRNA_m1G_MTases_N"/>
</dbReference>
<comment type="similarity">
    <text evidence="1">Belongs to the class IV-like SAM-binding methyltransferase superfamily.</text>
</comment>
<name>A0A8H6C0T9_CANAX</name>
<feature type="region of interest" description="Disordered" evidence="3">
    <location>
        <begin position="1"/>
        <end position="25"/>
    </location>
</feature>
<dbReference type="GO" id="GO:0042175">
    <property type="term" value="C:nuclear outer membrane-endoplasmic reticulum membrane network"/>
    <property type="evidence" value="ECO:0007669"/>
    <property type="project" value="TreeGrafter"/>
</dbReference>
<dbReference type="GO" id="GO:1990904">
    <property type="term" value="C:ribonucleoprotein complex"/>
    <property type="evidence" value="ECO:0007669"/>
    <property type="project" value="TreeGrafter"/>
</dbReference>
<dbReference type="GO" id="GO:0008168">
    <property type="term" value="F:methyltransferase activity"/>
    <property type="evidence" value="ECO:0007669"/>
    <property type="project" value="UniProtKB-KW"/>
</dbReference>
<feature type="region of interest" description="Disordered" evidence="3">
    <location>
        <begin position="435"/>
        <end position="469"/>
    </location>
</feature>
<dbReference type="GO" id="GO:0003729">
    <property type="term" value="F:mRNA binding"/>
    <property type="evidence" value="ECO:0007669"/>
    <property type="project" value="TreeGrafter"/>
</dbReference>
<dbReference type="GO" id="GO:0005783">
    <property type="term" value="C:endoplasmic reticulum"/>
    <property type="evidence" value="ECO:0007669"/>
    <property type="project" value="TreeGrafter"/>
</dbReference>
<keyword evidence="4" id="KW-0808">Transferase</keyword>
<dbReference type="CDD" id="cd18086">
    <property type="entry name" value="HsC9orf114-like"/>
    <property type="match status" value="1"/>
</dbReference>
<feature type="compositionally biased region" description="Low complexity" evidence="3">
    <location>
        <begin position="1"/>
        <end position="14"/>
    </location>
</feature>
<sequence length="796" mass="90897">MSSVKSATTSTSAAPRRREIKRPDDKAIKEEIEKLKDEIKKLDLTNNEINAQIAKAQIDQKVMDKRNKLQTELKSLIAKQSQGKNERQLINDQIKAIDASMKKRIAEIQQQTSKNNFKNVAEIDSRINYLDGLIDAGNLKLADERRFVKEMSSLRKLRKDFGSIEKTQELIDQDKAKIAELKKKLSATHNKEVQAQFETIQKELDAINESNKTIISKRDELRDKRTEIKKQKDAKYEQIRKIRSDFDEKFASFKKQLAEEKKRRDEEYKQRLLEEKQQKKKEQAEKELAEASIPAFTEEINSIHTLLSYFDPSYVKPTKKTETNGALPINNNIRKVEFPEDFVVIKKEQEEFFAGTKGKKGKQHQKKSTKHKNFTVAPEVVVALSDLTIAFPTKEEEVPETIKTLKETLTALEEKQEEQTKINIERAKARIAKLEAEEDKEEEFETTAEEKDQKKATESEPLPTKKPTKSVSETTISICIPSTVISSKNAYNLQQITNIIYQIAKACTIYKVAEIIVFDDEPEKTLANPSKKSNVNGDKVSPSLLVASLLQFFITPPYLVKTMFSSHLNSKFKNILPKFTYAFKLPKITTLPFMQNNQVYKDFKEGMIIPRETPLMKKKNKKTKSDHKITVSKYVNIGEKEALKLNIKREIPIYSRVTVDLKNKTVVSPLQAYGVVGHKAAFGYHVRMASEFNKIFTQSPISDGYSSTIYVNCDDYFGNNNKISELDNLSTFKEATGNVLMVLGNYKDLQAGFKADTSNVFENIDSVAHLFDSKLNIPDGCRIEDAILISLAKVIE</sequence>
<dbReference type="InterPro" id="IPR029028">
    <property type="entry name" value="Alpha/beta_knot_MTases"/>
</dbReference>